<dbReference type="EMBL" id="VOFY01000004">
    <property type="protein sequence ID" value="KAA8593228.1"/>
    <property type="molecule type" value="Genomic_DNA"/>
</dbReference>
<accession>A0A5J5CAM7</accession>
<evidence type="ECO:0000313" key="4">
    <source>
        <dbReference type="EMBL" id="KAA8593228.1"/>
    </source>
</evidence>
<gene>
    <name evidence="1" type="ORF">FQN60_009184</name>
    <name evidence="4" type="ORF">FQN60_009344</name>
    <name evidence="2" type="ORF">FQN60_010659</name>
    <name evidence="3" type="ORF">FQN60_011481</name>
</gene>
<sequence length="65" mass="7358">MFRGEIFAYPMFLQQLLASKHDVTFFCMDVVKWSGTNQEGAGKTLGEEVEQCNAFLSRIAVTTKH</sequence>
<dbReference type="EMBL" id="VOFY01000985">
    <property type="protein sequence ID" value="KAA8578224.1"/>
    <property type="molecule type" value="Genomic_DNA"/>
</dbReference>
<keyword evidence="5" id="KW-1185">Reference proteome</keyword>
<name>A0A5J5CAM7_9PERO</name>
<reference evidence="1 5" key="1">
    <citation type="submission" date="2019-08" db="EMBL/GenBank/DDBJ databases">
        <title>A chromosome-level genome assembly, high-density linkage maps, and genome scans reveal the genomic architecture of hybrid incompatibilities underlying speciation via character displacement in darters (Percidae: Etheostominae).</title>
        <authorList>
            <person name="Moran R.L."/>
            <person name="Catchen J.M."/>
            <person name="Fuller R.C."/>
        </authorList>
    </citation>
    <scope>NUCLEOTIDE SEQUENCE [LARGE SCALE GENOMIC DNA]</scope>
    <source>
        <strain evidence="1">EspeVRDwgs_2016</strain>
        <tissue evidence="1">Muscle</tissue>
    </source>
</reference>
<evidence type="ECO:0000313" key="2">
    <source>
        <dbReference type="EMBL" id="KAA8578224.1"/>
    </source>
</evidence>
<dbReference type="PANTHER" id="PTHR33104:SF2">
    <property type="entry name" value="CXC3 LIKE CYSTEINE CLUSTER DOMAIN-CONTAINING PROTEIN"/>
    <property type="match status" value="1"/>
</dbReference>
<organism evidence="1 5">
    <name type="scientific">Etheostoma spectabile</name>
    <name type="common">orangethroat darter</name>
    <dbReference type="NCBI Taxonomy" id="54343"/>
    <lineage>
        <taxon>Eukaryota</taxon>
        <taxon>Metazoa</taxon>
        <taxon>Chordata</taxon>
        <taxon>Craniata</taxon>
        <taxon>Vertebrata</taxon>
        <taxon>Euteleostomi</taxon>
        <taxon>Actinopterygii</taxon>
        <taxon>Neopterygii</taxon>
        <taxon>Teleostei</taxon>
        <taxon>Neoteleostei</taxon>
        <taxon>Acanthomorphata</taxon>
        <taxon>Eupercaria</taxon>
        <taxon>Perciformes</taxon>
        <taxon>Percoidei</taxon>
        <taxon>Percidae</taxon>
        <taxon>Etheostomatinae</taxon>
        <taxon>Etheostoma</taxon>
    </lineage>
</organism>
<evidence type="ECO:0000313" key="3">
    <source>
        <dbReference type="EMBL" id="KAA8578867.1"/>
    </source>
</evidence>
<evidence type="ECO:0000313" key="5">
    <source>
        <dbReference type="Proteomes" id="UP000327493"/>
    </source>
</evidence>
<dbReference type="Proteomes" id="UP000327493">
    <property type="component" value="Chromosome 4"/>
</dbReference>
<dbReference type="EMBL" id="VOFY01000073">
    <property type="protein sequence ID" value="KAA8578867.1"/>
    <property type="molecule type" value="Genomic_DNA"/>
</dbReference>
<comment type="caution">
    <text evidence="1">The sequence shown here is derived from an EMBL/GenBank/DDBJ whole genome shotgun (WGS) entry which is preliminary data.</text>
</comment>
<protein>
    <submittedName>
        <fullName evidence="1">Uncharacterized protein</fullName>
    </submittedName>
</protein>
<dbReference type="PANTHER" id="PTHR33104">
    <property type="entry name" value="SI:DKEY-29D5.2"/>
    <property type="match status" value="1"/>
</dbReference>
<feature type="non-terminal residue" evidence="1">
    <location>
        <position position="65"/>
    </location>
</feature>
<dbReference type="AlphaFoldDB" id="A0A5J5CAM7"/>
<dbReference type="EMBL" id="VOFY01002652">
    <property type="protein sequence ID" value="KAA8577529.1"/>
    <property type="molecule type" value="Genomic_DNA"/>
</dbReference>
<proteinExistence type="predicted"/>
<evidence type="ECO:0000313" key="1">
    <source>
        <dbReference type="EMBL" id="KAA8577529.1"/>
    </source>
</evidence>